<dbReference type="PROSITE" id="PS50925">
    <property type="entry name" value="BLUF"/>
    <property type="match status" value="1"/>
</dbReference>
<dbReference type="SMART" id="SM01034">
    <property type="entry name" value="BLUF"/>
    <property type="match status" value="1"/>
</dbReference>
<keyword evidence="3" id="KW-1185">Reference proteome</keyword>
<evidence type="ECO:0000259" key="1">
    <source>
        <dbReference type="PROSITE" id="PS50925"/>
    </source>
</evidence>
<dbReference type="Gene3D" id="3.30.70.100">
    <property type="match status" value="1"/>
</dbReference>
<dbReference type="RefSeq" id="WP_088823259.1">
    <property type="nucleotide sequence ID" value="NZ_FZLN01000001.1"/>
</dbReference>
<evidence type="ECO:0000313" key="2">
    <source>
        <dbReference type="EMBL" id="SNQ29277.1"/>
    </source>
</evidence>
<dbReference type="GO" id="GO:0009882">
    <property type="term" value="F:blue light photoreceptor activity"/>
    <property type="evidence" value="ECO:0007669"/>
    <property type="project" value="InterPro"/>
</dbReference>
<dbReference type="SUPFAM" id="SSF54975">
    <property type="entry name" value="Acylphosphatase/BLUF domain-like"/>
    <property type="match status" value="1"/>
</dbReference>
<dbReference type="AlphaFoldDB" id="A0A217EFZ9"/>
<reference evidence="3" key="1">
    <citation type="submission" date="2017-06" db="EMBL/GenBank/DDBJ databases">
        <authorList>
            <person name="Varghese N."/>
            <person name="Submissions S."/>
        </authorList>
    </citation>
    <scope>NUCLEOTIDE SEQUENCE [LARGE SCALE GENOMIC DNA]</scope>
    <source>
        <strain evidence="3">ANC 5114</strain>
    </source>
</reference>
<evidence type="ECO:0000313" key="3">
    <source>
        <dbReference type="Proteomes" id="UP000243463"/>
    </source>
</evidence>
<sequence length="164" mass="19164">MLIQLCYTSTKRESKDLMADLSSILTEAIRSNQSQNICGVLYYARNSFFQCLEGEKETVENTFAHIKNDPRHTDIEVVSLKEIHEISFKHWSMKYVQKNKMVDQFFKSKNLKFFQPKLLNEKEIAEFITCLIQAEMASIDQKKSKKVPLKRKIIHTSTSENHLS</sequence>
<accession>A0A217EFZ9</accession>
<dbReference type="InterPro" id="IPR007024">
    <property type="entry name" value="BLUF_domain"/>
</dbReference>
<dbReference type="InterPro" id="IPR036046">
    <property type="entry name" value="Acylphosphatase-like_dom_sf"/>
</dbReference>
<protein>
    <submittedName>
        <fullName evidence="2">Sensors of blue-light using FAD</fullName>
    </submittedName>
</protein>
<name>A0A217EFZ9_9GAMM</name>
<dbReference type="Pfam" id="PF04940">
    <property type="entry name" value="BLUF"/>
    <property type="match status" value="1"/>
</dbReference>
<dbReference type="OrthoDB" id="557705at2"/>
<dbReference type="EMBL" id="FZLN01000001">
    <property type="protein sequence ID" value="SNQ29277.1"/>
    <property type="molecule type" value="Genomic_DNA"/>
</dbReference>
<dbReference type="Proteomes" id="UP000243463">
    <property type="component" value="Unassembled WGS sequence"/>
</dbReference>
<gene>
    <name evidence="2" type="ORF">SAMN05444584_1224</name>
</gene>
<feature type="domain" description="BLUF" evidence="1">
    <location>
        <begin position="2"/>
        <end position="94"/>
    </location>
</feature>
<dbReference type="GO" id="GO:0071949">
    <property type="term" value="F:FAD binding"/>
    <property type="evidence" value="ECO:0007669"/>
    <property type="project" value="InterPro"/>
</dbReference>
<proteinExistence type="predicted"/>
<organism evidence="2 3">
    <name type="scientific">Acinetobacter apis</name>
    <dbReference type="NCBI Taxonomy" id="1229165"/>
    <lineage>
        <taxon>Bacteria</taxon>
        <taxon>Pseudomonadati</taxon>
        <taxon>Pseudomonadota</taxon>
        <taxon>Gammaproteobacteria</taxon>
        <taxon>Moraxellales</taxon>
        <taxon>Moraxellaceae</taxon>
        <taxon>Acinetobacter</taxon>
    </lineage>
</organism>